<reference evidence="2 3" key="1">
    <citation type="submission" date="2016-01" db="EMBL/GenBank/DDBJ databases">
        <title>Draft Genome Sequences of Seven Thermophilic Sporeformers Isolated from Foods.</title>
        <authorList>
            <person name="Berendsen E.M."/>
            <person name="Wells-Bennik M.H."/>
            <person name="Krawcyk A.O."/>
            <person name="De Jong A."/>
            <person name="Holsappel S."/>
            <person name="Eijlander R.T."/>
            <person name="Kuipers O.P."/>
        </authorList>
    </citation>
    <scope>NUCLEOTIDE SEQUENCE [LARGE SCALE GENOMIC DNA]</scope>
    <source>
        <strain evidence="2 3">B4135</strain>
    </source>
</reference>
<name>A0A150LQF2_9BACI</name>
<dbReference type="STRING" id="301148.B4135_2868"/>
<dbReference type="AlphaFoldDB" id="A0A150LQF2"/>
<proteinExistence type="predicted"/>
<protein>
    <submittedName>
        <fullName evidence="2">Uncharacterized protein</fullName>
    </submittedName>
</protein>
<organism evidence="2 3">
    <name type="scientific">Caldibacillus debilis</name>
    <dbReference type="NCBI Taxonomy" id="301148"/>
    <lineage>
        <taxon>Bacteria</taxon>
        <taxon>Bacillati</taxon>
        <taxon>Bacillota</taxon>
        <taxon>Bacilli</taxon>
        <taxon>Bacillales</taxon>
        <taxon>Bacillaceae</taxon>
        <taxon>Caldibacillus</taxon>
    </lineage>
</organism>
<sequence>MAGFRKFAGSSRGFTGKTAKKTPSADGSPVLFFRDASSRYGNPVLVFSENIVRRRNFPS</sequence>
<evidence type="ECO:0000313" key="3">
    <source>
        <dbReference type="Proteomes" id="UP000075683"/>
    </source>
</evidence>
<evidence type="ECO:0000256" key="1">
    <source>
        <dbReference type="SAM" id="MobiDB-lite"/>
    </source>
</evidence>
<evidence type="ECO:0000313" key="2">
    <source>
        <dbReference type="EMBL" id="KYD14441.1"/>
    </source>
</evidence>
<feature type="region of interest" description="Disordered" evidence="1">
    <location>
        <begin position="1"/>
        <end position="28"/>
    </location>
</feature>
<accession>A0A150LQF2</accession>
<dbReference type="EMBL" id="LQYT01000073">
    <property type="protein sequence ID" value="KYD14441.1"/>
    <property type="molecule type" value="Genomic_DNA"/>
</dbReference>
<dbReference type="Proteomes" id="UP000075683">
    <property type="component" value="Unassembled WGS sequence"/>
</dbReference>
<gene>
    <name evidence="2" type="ORF">B4135_2868</name>
</gene>
<comment type="caution">
    <text evidence="2">The sequence shown here is derived from an EMBL/GenBank/DDBJ whole genome shotgun (WGS) entry which is preliminary data.</text>
</comment>